<reference evidence="1" key="1">
    <citation type="submission" date="2022-11" db="EMBL/GenBank/DDBJ databases">
        <title>Genomic repertoires linked with pathogenic potency of arthritogenic Prevotella copri isolated from the gut of rheumatoid arthritis patients.</title>
        <authorList>
            <person name="Nii T."/>
            <person name="Maeda Y."/>
            <person name="Motooka D."/>
            <person name="Naito M."/>
            <person name="Matsumoto Y."/>
            <person name="Ogawa T."/>
            <person name="Oguro-Igashira E."/>
            <person name="Kishikawa T."/>
            <person name="Yamashita M."/>
            <person name="Koizumi S."/>
            <person name="Kurakawa T."/>
            <person name="Okumura R."/>
            <person name="Kayama H."/>
            <person name="Murakami M."/>
            <person name="Sakaguchi T."/>
            <person name="Das B."/>
            <person name="Nakamura S."/>
            <person name="Okada Y."/>
            <person name="Kumanogoh A."/>
            <person name="Takeda K."/>
        </authorList>
    </citation>
    <scope>NUCLEOTIDE SEQUENCE</scope>
    <source>
        <strain evidence="1">RA-N001-16</strain>
    </source>
</reference>
<protein>
    <submittedName>
        <fullName evidence="1">Uncharacterized protein</fullName>
    </submittedName>
</protein>
<dbReference type="EMBL" id="JAPDUM010000003">
    <property type="protein sequence ID" value="MCW4166512.1"/>
    <property type="molecule type" value="Genomic_DNA"/>
</dbReference>
<evidence type="ECO:0000313" key="1">
    <source>
        <dbReference type="EMBL" id="MCW4166512.1"/>
    </source>
</evidence>
<name>A0AAW5V6E2_9BACT</name>
<comment type="caution">
    <text evidence="1">The sequence shown here is derived from an EMBL/GenBank/DDBJ whole genome shotgun (WGS) entry which is preliminary data.</text>
</comment>
<proteinExistence type="predicted"/>
<organism evidence="1 2">
    <name type="scientific">Segatella copri</name>
    <dbReference type="NCBI Taxonomy" id="165179"/>
    <lineage>
        <taxon>Bacteria</taxon>
        <taxon>Pseudomonadati</taxon>
        <taxon>Bacteroidota</taxon>
        <taxon>Bacteroidia</taxon>
        <taxon>Bacteroidales</taxon>
        <taxon>Prevotellaceae</taxon>
        <taxon>Segatella</taxon>
    </lineage>
</organism>
<gene>
    <name evidence="1" type="ORF">ONS98_15105</name>
</gene>
<accession>A0AAW5V6E2</accession>
<evidence type="ECO:0000313" key="2">
    <source>
        <dbReference type="Proteomes" id="UP001209476"/>
    </source>
</evidence>
<dbReference type="RefSeq" id="WP_264912219.1">
    <property type="nucleotide sequence ID" value="NZ_JAPDUL010000004.1"/>
</dbReference>
<sequence>MEKNIDKTVLNRKATLFVTPPSGIIDEQQVFEYTKAFSTMKLLPSINKGMSLKITPQGIVQEPVNTFEMKKIDDSFKITSGPDRIEIISSKKDESMGDFLNLVNQATSILQNLIKSPIVRLALFDSEAYFFDIAQIDKSYGLFVNGSEEKPIEWQMQKVLRGHLSEDNTIVINNVYTVSRNQIGINGSPAKDAILLSAEVNTPLGIDVDVLKKSMSIFWTKAADIINEYLDKSRTLILTV</sequence>
<dbReference type="Proteomes" id="UP001209476">
    <property type="component" value="Unassembled WGS sequence"/>
</dbReference>
<dbReference type="AlphaFoldDB" id="A0AAW5V6E2"/>